<dbReference type="GeneID" id="15804338"/>
<evidence type="ECO:0000313" key="3">
    <source>
        <dbReference type="Proteomes" id="UP000031512"/>
    </source>
</evidence>
<sequence>MATKEPVGDSSKFLSLKKSLCDQKHIHLAASDDFVSEIEQECKIEFMDPRFLSVIALDSDHAALDCSFYSPFYLKHRDRALNEHIRAGQVVDRYPSFIKSAFSSYQVGLIFQVTYNNLEDLDTLAAQYPPESPARAQFYNTAGIFHVTLFSRDLGHNGVQSTPVKGNTNGGGQGAGSITYYGGSPNQVKLTKIEDPPGSGFWKFTHGPPSEDSFTVAQVVFGSNTVSDIGANTGENIQHLAVWYWKGAGNMNQPLLTEVKKSGQYIYKSAKPGGGNLSWRPHPGKQELQTTPLTDKELEQKLDGINCSLNDAVTINLTFQNSSSLSDKHKKSRDDNTYCCSTHCPQGTSGRVYVEKVKVSCKQNHRSGDCYKHEFTPSNGLRVAAIKYDPTGGSTRRRITPSGLGFPVSDITAVYAFYSGNNPKLIYVEGNGQKRWFKSPTGSDKDELWTEVTVNINNVEPENITECTHWTQVKGALKEAKCGSYPQCPQQQPPPPPPPLPGGAGPPEPKGPDGNKGAQEDTANGKGDSGDGGKVEGAKGTEDSYSSDSKAGDDGYDGVGSTVTSQHTFSPDLATNTQVEGSEAASNSSGGAPDTTPPEPPPTTQAHAAQKASGSTAGNSGPGPSHGGPFWDSPERSIPTVLTGVGAVSGSITGFGSIFMCPPFGLLVRNKLHQSMRDFEQFYDRLNDITSWSITNGYMWNPKPRMVNREIENICKRYGFKEAEESGFLKDGNMNIFHIKPQDPTAARIVLDEIKNQSSKMIL</sequence>
<comment type="caution">
    <text evidence="2">The sequence shown here is derived from an EMBL/GenBank/DDBJ whole genome shotgun (WGS) entry which is preliminary data.</text>
</comment>
<organism evidence="2 3">
    <name type="scientific">Theileria equi strain WA</name>
    <dbReference type="NCBI Taxonomy" id="1537102"/>
    <lineage>
        <taxon>Eukaryota</taxon>
        <taxon>Sar</taxon>
        <taxon>Alveolata</taxon>
        <taxon>Apicomplexa</taxon>
        <taxon>Aconoidasida</taxon>
        <taxon>Piroplasmida</taxon>
        <taxon>Theileriidae</taxon>
        <taxon>Theileria</taxon>
    </lineage>
</organism>
<dbReference type="VEuPathDB" id="PiroplasmaDB:BEWA_012620"/>
<feature type="compositionally biased region" description="Low complexity" evidence="1">
    <location>
        <begin position="580"/>
        <end position="594"/>
    </location>
</feature>
<dbReference type="eggNOG" id="ENOG502RZYA">
    <property type="taxonomic scope" value="Eukaryota"/>
</dbReference>
<proteinExistence type="predicted"/>
<feature type="region of interest" description="Disordered" evidence="1">
    <location>
        <begin position="483"/>
        <end position="636"/>
    </location>
</feature>
<feature type="compositionally biased region" description="Polar residues" evidence="1">
    <location>
        <begin position="561"/>
        <end position="579"/>
    </location>
</feature>
<reference evidence="2 3" key="1">
    <citation type="journal article" date="2012" name="BMC Genomics">
        <title>Comparative genomic analysis and phylogenetic position of Theileria equi.</title>
        <authorList>
            <person name="Kappmeyer L.S."/>
            <person name="Thiagarajan M."/>
            <person name="Herndon D.R."/>
            <person name="Ramsay J.D."/>
            <person name="Caler E."/>
            <person name="Djikeng A."/>
            <person name="Gillespie J.J."/>
            <person name="Lau A.O."/>
            <person name="Roalson E.H."/>
            <person name="Silva J.C."/>
            <person name="Silva M.G."/>
            <person name="Suarez C.E."/>
            <person name="Ueti M.W."/>
            <person name="Nene V.M."/>
            <person name="Mealey R.H."/>
            <person name="Knowles D.P."/>
            <person name="Brayton K.A."/>
        </authorList>
    </citation>
    <scope>NUCLEOTIDE SEQUENCE [LARGE SCALE GENOMIC DNA]</scope>
    <source>
        <strain evidence="2 3">WA</strain>
    </source>
</reference>
<gene>
    <name evidence="2" type="ORF">BEWA_012620</name>
</gene>
<accession>L1LC01</accession>
<evidence type="ECO:0000256" key="1">
    <source>
        <dbReference type="SAM" id="MobiDB-lite"/>
    </source>
</evidence>
<evidence type="ECO:0000313" key="2">
    <source>
        <dbReference type="EMBL" id="EKX72703.1"/>
    </source>
</evidence>
<name>L1LC01_THEEQ</name>
<protein>
    <submittedName>
        <fullName evidence="2">Uncharacterized protein</fullName>
    </submittedName>
</protein>
<feature type="compositionally biased region" description="Pro residues" evidence="1">
    <location>
        <begin position="491"/>
        <end position="509"/>
    </location>
</feature>
<dbReference type="KEGG" id="beq:BEWA_012620"/>
<dbReference type="OrthoDB" id="344220at2759"/>
<feature type="compositionally biased region" description="Basic and acidic residues" evidence="1">
    <location>
        <begin position="528"/>
        <end position="542"/>
    </location>
</feature>
<dbReference type="AlphaFoldDB" id="L1LC01"/>
<dbReference type="Proteomes" id="UP000031512">
    <property type="component" value="Unassembled WGS sequence"/>
</dbReference>
<dbReference type="RefSeq" id="XP_004832155.1">
    <property type="nucleotide sequence ID" value="XM_004832098.1"/>
</dbReference>
<keyword evidence="3" id="KW-1185">Reference proteome</keyword>
<dbReference type="STRING" id="1537102.L1LC01"/>
<dbReference type="EMBL" id="ACOU01000004">
    <property type="protein sequence ID" value="EKX72703.1"/>
    <property type="molecule type" value="Genomic_DNA"/>
</dbReference>